<proteinExistence type="predicted"/>
<comment type="cofactor">
    <cofactor evidence="1">
        <name>Fe(2+)</name>
        <dbReference type="ChEBI" id="CHEBI:29033"/>
    </cofactor>
</comment>
<dbReference type="PANTHER" id="PTHR20883">
    <property type="entry name" value="PHYTANOYL-COA DIOXYGENASE DOMAIN CONTAINING 1"/>
    <property type="match status" value="1"/>
</dbReference>
<dbReference type="OrthoDB" id="976214at2"/>
<evidence type="ECO:0000256" key="1">
    <source>
        <dbReference type="ARBA" id="ARBA00001954"/>
    </source>
</evidence>
<dbReference type="STRING" id="1391627.SAMN05216464_102491"/>
<dbReference type="AlphaFoldDB" id="A0A1G6XFD3"/>
<sequence length="267" mass="31069">MKNRLNYGERSFEDFRVAMRDYGWVIFENALDSEFVATINYDLAEGYIKRRAIQEKNGISANMAGTLHHLLEKDNFSLPFIENMYCNDEITYFLGGNYILNGINAVIHYRQEHPYLSNMHRDVRTFMPDTKFLVQMIVTLDDFTMENGATYFLSGSHKMAIKPDESYFYQNADRAVTSKGSIILFDSNIWHAAGENTTAKPRRALTMGFTRPFVKPQMDYPRVLGYDFIDNLSANQRQVLGYNSRIPESLDEYYQPIHLRMYKSDQG</sequence>
<protein>
    <submittedName>
        <fullName evidence="2">Ectoine hydroxylase-related dioxygenase, phytanoyl-CoA dioxygenase (PhyH) family</fullName>
    </submittedName>
</protein>
<gene>
    <name evidence="2" type="ORF">SAMN05216464_102491</name>
</gene>
<dbReference type="InterPro" id="IPR008775">
    <property type="entry name" value="Phytyl_CoA_dOase-like"/>
</dbReference>
<evidence type="ECO:0000313" key="2">
    <source>
        <dbReference type="EMBL" id="SDD76035.1"/>
    </source>
</evidence>
<organism evidence="2 3">
    <name type="scientific">Mucilaginibacter pineti</name>
    <dbReference type="NCBI Taxonomy" id="1391627"/>
    <lineage>
        <taxon>Bacteria</taxon>
        <taxon>Pseudomonadati</taxon>
        <taxon>Bacteroidota</taxon>
        <taxon>Sphingobacteriia</taxon>
        <taxon>Sphingobacteriales</taxon>
        <taxon>Sphingobacteriaceae</taxon>
        <taxon>Mucilaginibacter</taxon>
    </lineage>
</organism>
<dbReference type="Gene3D" id="2.60.120.620">
    <property type="entry name" value="q2cbj1_9rhob like domain"/>
    <property type="match status" value="1"/>
</dbReference>
<dbReference type="GO" id="GO:0016706">
    <property type="term" value="F:2-oxoglutarate-dependent dioxygenase activity"/>
    <property type="evidence" value="ECO:0007669"/>
    <property type="project" value="UniProtKB-ARBA"/>
</dbReference>
<dbReference type="Pfam" id="PF05721">
    <property type="entry name" value="PhyH"/>
    <property type="match status" value="1"/>
</dbReference>
<dbReference type="PANTHER" id="PTHR20883:SF48">
    <property type="entry name" value="ECTOINE DIOXYGENASE"/>
    <property type="match status" value="1"/>
</dbReference>
<accession>A0A1G6XFD3</accession>
<dbReference type="RefSeq" id="WP_091146579.1">
    <property type="nucleotide sequence ID" value="NZ_FNAI01000002.1"/>
</dbReference>
<evidence type="ECO:0000313" key="3">
    <source>
        <dbReference type="Proteomes" id="UP000199072"/>
    </source>
</evidence>
<keyword evidence="2" id="KW-0223">Dioxygenase</keyword>
<reference evidence="2 3" key="1">
    <citation type="submission" date="2016-10" db="EMBL/GenBank/DDBJ databases">
        <authorList>
            <person name="de Groot N.N."/>
        </authorList>
    </citation>
    <scope>NUCLEOTIDE SEQUENCE [LARGE SCALE GENOMIC DNA]</scope>
    <source>
        <strain evidence="2 3">47C3B</strain>
    </source>
</reference>
<name>A0A1G6XFD3_9SPHI</name>
<dbReference type="Proteomes" id="UP000199072">
    <property type="component" value="Unassembled WGS sequence"/>
</dbReference>
<keyword evidence="2" id="KW-0560">Oxidoreductase</keyword>
<dbReference type="GO" id="GO:0005506">
    <property type="term" value="F:iron ion binding"/>
    <property type="evidence" value="ECO:0007669"/>
    <property type="project" value="UniProtKB-ARBA"/>
</dbReference>
<dbReference type="EMBL" id="FNAI01000002">
    <property type="protein sequence ID" value="SDD76035.1"/>
    <property type="molecule type" value="Genomic_DNA"/>
</dbReference>
<keyword evidence="3" id="KW-1185">Reference proteome</keyword>
<dbReference type="SUPFAM" id="SSF51197">
    <property type="entry name" value="Clavaminate synthase-like"/>
    <property type="match status" value="1"/>
</dbReference>